<sequence>MKLVVRSREDAATRRTLFIDSETKWPERSCHRTLASSGEGVARGLSTTTTTTASRVRSLVEDAVRVARETGPRATIRRTVEGQRAVVETAFEVARELPAAPLAAATVVRVAQEVVASGSLRPLGGLLEEVPAETGPRFARRLFERLGATYVKIGQFIASSPTLFPEAYVREFERCLDQTPAVPFEAIKKVVEADLGKPLSRVFDRFDPAPLASASIAQVHAAVFEGREVAVKVLKPGVDDLLKADLGFVELAGKTLETIAPELGRLSLADILRDLRETMLEELDFRKERRNLEVYAAWLEAAGLDGVATCPTPYSRASGERTLTMDRLRGVPLTDLDAIRKVVDNPETALVNALNTWAASVLTCDFFHADVHAGNLLVLDDGRVAFLDFGIVGRVPGRIWGAVAAAGDAVVRADYRALATALRDAGASDARVDVEKFAADLEAVFEALSAVQPTVLLETTPEGLNSAQIALDDAEVADVLVNLVSTADRNGVKLPREFGLLVKQALYFDRYTKLLAPDIDLLQDDRLPYLRDATDRSAKKAEAVAEEEEESSRT</sequence>
<evidence type="ECO:0000313" key="2">
    <source>
        <dbReference type="EMBL" id="KAJ8605390.1"/>
    </source>
</evidence>
<dbReference type="SUPFAM" id="SSF56112">
    <property type="entry name" value="Protein kinase-like (PK-like)"/>
    <property type="match status" value="1"/>
</dbReference>
<gene>
    <name evidence="2" type="ORF">CTAYLR_002411</name>
</gene>
<organism evidence="2 3">
    <name type="scientific">Chrysophaeum taylorii</name>
    <dbReference type="NCBI Taxonomy" id="2483200"/>
    <lineage>
        <taxon>Eukaryota</taxon>
        <taxon>Sar</taxon>
        <taxon>Stramenopiles</taxon>
        <taxon>Ochrophyta</taxon>
        <taxon>Pelagophyceae</taxon>
        <taxon>Pelagomonadales</taxon>
        <taxon>Pelagomonadaceae</taxon>
        <taxon>Chrysophaeum</taxon>
    </lineage>
</organism>
<dbReference type="InterPro" id="IPR004147">
    <property type="entry name" value="ABC1_dom"/>
</dbReference>
<dbReference type="InterPro" id="IPR051130">
    <property type="entry name" value="Mito_struct-func_regulator"/>
</dbReference>
<dbReference type="InterPro" id="IPR011009">
    <property type="entry name" value="Kinase-like_dom_sf"/>
</dbReference>
<dbReference type="EMBL" id="JAQMWT010000316">
    <property type="protein sequence ID" value="KAJ8605390.1"/>
    <property type="molecule type" value="Genomic_DNA"/>
</dbReference>
<evidence type="ECO:0000313" key="3">
    <source>
        <dbReference type="Proteomes" id="UP001230188"/>
    </source>
</evidence>
<dbReference type="CDD" id="cd05121">
    <property type="entry name" value="ABC1_ADCK3-like"/>
    <property type="match status" value="1"/>
</dbReference>
<dbReference type="PANTHER" id="PTHR43173">
    <property type="entry name" value="ABC1 FAMILY PROTEIN"/>
    <property type="match status" value="1"/>
</dbReference>
<feature type="domain" description="ABC1 atypical kinase-like" evidence="1">
    <location>
        <begin position="176"/>
        <end position="419"/>
    </location>
</feature>
<comment type="caution">
    <text evidence="2">The sequence shown here is derived from an EMBL/GenBank/DDBJ whole genome shotgun (WGS) entry which is preliminary data.</text>
</comment>
<protein>
    <recommendedName>
        <fullName evidence="1">ABC1 atypical kinase-like domain-containing protein</fullName>
    </recommendedName>
</protein>
<dbReference type="AlphaFoldDB" id="A0AAD7UH50"/>
<evidence type="ECO:0000259" key="1">
    <source>
        <dbReference type="Pfam" id="PF03109"/>
    </source>
</evidence>
<reference evidence="2" key="1">
    <citation type="submission" date="2023-01" db="EMBL/GenBank/DDBJ databases">
        <title>Metagenome sequencing of chrysophaentin producing Chrysophaeum taylorii.</title>
        <authorList>
            <person name="Davison J."/>
            <person name="Bewley C."/>
        </authorList>
    </citation>
    <scope>NUCLEOTIDE SEQUENCE</scope>
    <source>
        <strain evidence="2">NIES-1699</strain>
    </source>
</reference>
<accession>A0AAD7UH50</accession>
<dbReference type="PANTHER" id="PTHR43173:SF22">
    <property type="entry name" value="OS07G0227800 PROTEIN"/>
    <property type="match status" value="1"/>
</dbReference>
<dbReference type="Proteomes" id="UP001230188">
    <property type="component" value="Unassembled WGS sequence"/>
</dbReference>
<dbReference type="Pfam" id="PF03109">
    <property type="entry name" value="ABC1"/>
    <property type="match status" value="1"/>
</dbReference>
<keyword evidence="3" id="KW-1185">Reference proteome</keyword>
<proteinExistence type="predicted"/>
<name>A0AAD7UH50_9STRA</name>